<evidence type="ECO:0000259" key="2">
    <source>
        <dbReference type="Pfam" id="PF03732"/>
    </source>
</evidence>
<dbReference type="EMBL" id="CDMZ01000760">
    <property type="protein sequence ID" value="CEM20966.1"/>
    <property type="molecule type" value="Genomic_DNA"/>
</dbReference>
<proteinExistence type="predicted"/>
<feature type="domain" description="Retrotransposon gag" evidence="2">
    <location>
        <begin position="7"/>
        <end position="61"/>
    </location>
</feature>
<gene>
    <name evidence="3" type="ORF">Cvel_19518</name>
</gene>
<feature type="region of interest" description="Disordered" evidence="1">
    <location>
        <begin position="95"/>
        <end position="121"/>
    </location>
</feature>
<organism evidence="3">
    <name type="scientific">Chromera velia CCMP2878</name>
    <dbReference type="NCBI Taxonomy" id="1169474"/>
    <lineage>
        <taxon>Eukaryota</taxon>
        <taxon>Sar</taxon>
        <taxon>Alveolata</taxon>
        <taxon>Colpodellida</taxon>
        <taxon>Chromeraceae</taxon>
        <taxon>Chromera</taxon>
    </lineage>
</organism>
<protein>
    <recommendedName>
        <fullName evidence="2">Retrotransposon gag domain-containing protein</fullName>
    </recommendedName>
</protein>
<evidence type="ECO:0000313" key="3">
    <source>
        <dbReference type="EMBL" id="CEM20966.1"/>
    </source>
</evidence>
<sequence length="148" mass="17505">MKKYGIDAKEKDRRRRSLLHITQKSDETLSEYVNRFEELCESANQPTDDADALAAFTDGLEDDRIRIQMERDRYTSFEELQADLRKWENIVRRPELAEEDRPATRRRINGLEQRQAEPGEERLPEELLQNIINQFAQAVADQLRRGRC</sequence>
<dbReference type="Pfam" id="PF03732">
    <property type="entry name" value="Retrotrans_gag"/>
    <property type="match status" value="1"/>
</dbReference>
<dbReference type="AlphaFoldDB" id="A0A0G4FZY8"/>
<dbReference type="VEuPathDB" id="CryptoDB:Cvel_19518"/>
<reference evidence="3" key="1">
    <citation type="submission" date="2014-11" db="EMBL/GenBank/DDBJ databases">
        <authorList>
            <person name="Otto D Thomas"/>
            <person name="Naeem Raeece"/>
        </authorList>
    </citation>
    <scope>NUCLEOTIDE SEQUENCE</scope>
</reference>
<dbReference type="PhylomeDB" id="A0A0G4FZY8"/>
<name>A0A0G4FZY8_9ALVE</name>
<dbReference type="InterPro" id="IPR005162">
    <property type="entry name" value="Retrotrans_gag_dom"/>
</dbReference>
<accession>A0A0G4FZY8</accession>
<evidence type="ECO:0000256" key="1">
    <source>
        <dbReference type="SAM" id="MobiDB-lite"/>
    </source>
</evidence>